<accession>A0AA95H8U2</accession>
<dbReference type="KEGG" id="tdu:QJT80_03480"/>
<dbReference type="Proteomes" id="UP001300672">
    <property type="component" value="Chromosome"/>
</dbReference>
<organism evidence="1">
    <name type="scientific">Candidatus Thiocaldithrix dubininis</name>
    <dbReference type="NCBI Taxonomy" id="3080823"/>
    <lineage>
        <taxon>Bacteria</taxon>
        <taxon>Pseudomonadati</taxon>
        <taxon>Pseudomonadota</taxon>
        <taxon>Gammaproteobacteria</taxon>
        <taxon>Thiotrichales</taxon>
        <taxon>Thiotrichaceae</taxon>
        <taxon>Candidatus Thiocaldithrix</taxon>
    </lineage>
</organism>
<proteinExistence type="predicted"/>
<dbReference type="AlphaFoldDB" id="A0AA95H8U2"/>
<dbReference type="EMBL" id="CP124755">
    <property type="protein sequence ID" value="WGZ91540.1"/>
    <property type="molecule type" value="Genomic_DNA"/>
</dbReference>
<reference evidence="1" key="2">
    <citation type="submission" date="2023-04" db="EMBL/GenBank/DDBJ databases">
        <authorList>
            <person name="Beletskiy A.V."/>
            <person name="Mardanov A.V."/>
            <person name="Ravin N.V."/>
        </authorList>
    </citation>
    <scope>NUCLEOTIDE SEQUENCE</scope>
    <source>
        <strain evidence="1">GKL-01</strain>
    </source>
</reference>
<sequence>MKIALIGLGLTLILSACGNTEPDLGKFKPGLVDSCRAYPQFLSKTGLNMPIAFDSRQQGYVGLRLLQTSSGQFWADPTWDDAGHIGAFARDKAGNVYIAPAPEINLHDNPPALQNRIYKIDTQTGQMQLWLALPAAKLPTANNPFGVMGLFYDCDTNSLYASSVAGSEPTQILGRLYRIDLNTQKIADQIEQVDAIGIGVFNDLQHKRLYFGSARSSDVYSLLLDANGNFTQQVRHEFALALLPNGNSSSARKIIFTQNRQGQFALNIKETEFGFRLTAENNPVRRTYHFIYDVNNNKWHYSHNALETGE</sequence>
<evidence type="ECO:0000313" key="1">
    <source>
        <dbReference type="EMBL" id="WGZ91540.1"/>
    </source>
</evidence>
<reference evidence="1" key="1">
    <citation type="journal article" date="2023" name="Int. J. Mol. Sci.">
        <title>Metagenomics Revealed a New Genus 'Candidatus Thiocaldithrix dubininis' gen. nov., sp. nov. and a New Species 'Candidatus Thiothrix putei' sp. nov. in the Family Thiotrichaceae, Some Members of Which Have Traits of Both Na+- and H+-Motive Energetics.</title>
        <authorList>
            <person name="Ravin N.V."/>
            <person name="Muntyan M.S."/>
            <person name="Smolyakov D.D."/>
            <person name="Rudenko T.S."/>
            <person name="Beletsky A.V."/>
            <person name="Mardanov A.V."/>
            <person name="Grabovich M.Y."/>
        </authorList>
    </citation>
    <scope>NUCLEOTIDE SEQUENCE</scope>
    <source>
        <strain evidence="1">GKL-01</strain>
    </source>
</reference>
<dbReference type="Gene3D" id="2.130.10.10">
    <property type="entry name" value="YVTN repeat-like/Quinoprotein amine dehydrogenase"/>
    <property type="match status" value="1"/>
</dbReference>
<dbReference type="InterPro" id="IPR015943">
    <property type="entry name" value="WD40/YVTN_repeat-like_dom_sf"/>
</dbReference>
<gene>
    <name evidence="1" type="ORF">QJT80_03480</name>
</gene>
<dbReference type="SUPFAM" id="SSF63825">
    <property type="entry name" value="YWTD domain"/>
    <property type="match status" value="1"/>
</dbReference>
<dbReference type="PROSITE" id="PS51257">
    <property type="entry name" value="PROKAR_LIPOPROTEIN"/>
    <property type="match status" value="1"/>
</dbReference>
<protein>
    <submittedName>
        <fullName evidence="1">Uncharacterized protein</fullName>
    </submittedName>
</protein>
<name>A0AA95H8U2_9GAMM</name>